<keyword evidence="4 6" id="KW-0472">Membrane</keyword>
<dbReference type="GO" id="GO:0005525">
    <property type="term" value="F:GTP binding"/>
    <property type="evidence" value="ECO:0007669"/>
    <property type="project" value="InterPro"/>
</dbReference>
<dbReference type="Pfam" id="PF01926">
    <property type="entry name" value="MMR_HSR1"/>
    <property type="match status" value="1"/>
</dbReference>
<dbReference type="RefSeq" id="WP_168571650.1">
    <property type="nucleotide sequence ID" value="NZ_CP051167.1"/>
</dbReference>
<dbReference type="InterPro" id="IPR021147">
    <property type="entry name" value="DUF697"/>
</dbReference>
<keyword evidence="9" id="KW-1185">Reference proteome</keyword>
<feature type="domain" description="G" evidence="7">
    <location>
        <begin position="132"/>
        <end position="246"/>
    </location>
</feature>
<dbReference type="SUPFAM" id="SSF52540">
    <property type="entry name" value="P-loop containing nucleoside triphosphate hydrolases"/>
    <property type="match status" value="1"/>
</dbReference>
<name>A0A6H1U3T7_9CYAN</name>
<dbReference type="PANTHER" id="PTHR42714:SF2">
    <property type="entry name" value="TRNA MODIFICATION GTPASE GTPBP3, MITOCHONDRIAL"/>
    <property type="match status" value="1"/>
</dbReference>
<organism evidence="8 9">
    <name type="scientific">Oxynema aestuarii AP17</name>
    <dbReference type="NCBI Taxonomy" id="2064643"/>
    <lineage>
        <taxon>Bacteria</taxon>
        <taxon>Bacillati</taxon>
        <taxon>Cyanobacteriota</taxon>
        <taxon>Cyanophyceae</taxon>
        <taxon>Oscillatoriophycideae</taxon>
        <taxon>Oscillatoriales</taxon>
        <taxon>Oscillatoriaceae</taxon>
        <taxon>Oxynema</taxon>
        <taxon>Oxynema aestuarii</taxon>
    </lineage>
</organism>
<gene>
    <name evidence="8" type="ORF">HCG48_25300</name>
</gene>
<evidence type="ECO:0000256" key="1">
    <source>
        <dbReference type="ARBA" id="ARBA00004141"/>
    </source>
</evidence>
<evidence type="ECO:0000256" key="6">
    <source>
        <dbReference type="SAM" id="Phobius"/>
    </source>
</evidence>
<evidence type="ECO:0000313" key="9">
    <source>
        <dbReference type="Proteomes" id="UP000500857"/>
    </source>
</evidence>
<evidence type="ECO:0000256" key="4">
    <source>
        <dbReference type="ARBA" id="ARBA00023136"/>
    </source>
</evidence>
<evidence type="ECO:0000256" key="5">
    <source>
        <dbReference type="SAM" id="MobiDB-lite"/>
    </source>
</evidence>
<sequence>MPLSRLLTILIGITLILGMVLWLVTAISQLYSQVYWTNPFLANLLLLLVIALLAMLVVAFAYYFRLFPGFGQTQTKRRRRRPKIPAQKSEAAGETLQAVRKQVGQIQDEVARRALLLRSREIEQNLTRGDLRVVIFGTGSAGKTSLVNALLGRMVGRVDAPMGTTEAGATYCLKLPGLERNLLITDTPGILEAGVAGTERERVARSLAAEADLLLFVVDNDLLRSERRPLEALAEIGKRSLLVFNKTDLYPEEEREIILGQLRERVRGAIAPSDVVAIAAHPQAIPLDNGGIFQAEPDIMPLIRRMAAILRAEGDDLVADNILLQSQRLGEEARRLIDTQRRRQADRVVDRFQWIGAGVIACTPVPVIDVLATAAVNAQMVVEIGKIYGCDINMERGRELALSLGKTLASLGIVEGAVKLVTAALQFNLSTFAVGKAIQGVTAAYLTRIAGKSFIEYFRHDQDWGDGGMTEVVQQQFQLTRKDEFVKAFVKDAIARVVEPLKQEGNLEAEIEDDRDDVRSRPDFRPRREPDREDEYEDDDEEEYEVPGPLGELLYDDDDWTVDRHRHDDW</sequence>
<dbReference type="CDD" id="cd00880">
    <property type="entry name" value="Era_like"/>
    <property type="match status" value="1"/>
</dbReference>
<dbReference type="Gene3D" id="3.40.50.300">
    <property type="entry name" value="P-loop containing nucleotide triphosphate hydrolases"/>
    <property type="match status" value="1"/>
</dbReference>
<feature type="transmembrane region" description="Helical" evidence="6">
    <location>
        <begin position="6"/>
        <end position="28"/>
    </location>
</feature>
<dbReference type="PANTHER" id="PTHR42714">
    <property type="entry name" value="TRNA MODIFICATION GTPASE GTPBP3"/>
    <property type="match status" value="1"/>
</dbReference>
<evidence type="ECO:0000313" key="8">
    <source>
        <dbReference type="EMBL" id="QIZ73504.1"/>
    </source>
</evidence>
<evidence type="ECO:0000256" key="3">
    <source>
        <dbReference type="ARBA" id="ARBA00022989"/>
    </source>
</evidence>
<dbReference type="GO" id="GO:0030488">
    <property type="term" value="P:tRNA methylation"/>
    <property type="evidence" value="ECO:0007669"/>
    <property type="project" value="TreeGrafter"/>
</dbReference>
<dbReference type="EMBL" id="CP051167">
    <property type="protein sequence ID" value="QIZ73504.1"/>
    <property type="molecule type" value="Genomic_DNA"/>
</dbReference>
<feature type="region of interest" description="Disordered" evidence="5">
    <location>
        <begin position="508"/>
        <end position="558"/>
    </location>
</feature>
<feature type="transmembrane region" description="Helical" evidence="6">
    <location>
        <begin position="40"/>
        <end position="64"/>
    </location>
</feature>
<keyword evidence="3 6" id="KW-1133">Transmembrane helix</keyword>
<evidence type="ECO:0000259" key="7">
    <source>
        <dbReference type="Pfam" id="PF01926"/>
    </source>
</evidence>
<evidence type="ECO:0000256" key="2">
    <source>
        <dbReference type="ARBA" id="ARBA00022692"/>
    </source>
</evidence>
<feature type="compositionally biased region" description="Basic and acidic residues" evidence="5">
    <location>
        <begin position="516"/>
        <end position="531"/>
    </location>
</feature>
<dbReference type="Pfam" id="PF05128">
    <property type="entry name" value="DUF697"/>
    <property type="match status" value="1"/>
</dbReference>
<dbReference type="AlphaFoldDB" id="A0A6H1U3T7"/>
<dbReference type="Proteomes" id="UP000500857">
    <property type="component" value="Chromosome"/>
</dbReference>
<feature type="compositionally biased region" description="Acidic residues" evidence="5">
    <location>
        <begin position="532"/>
        <end position="545"/>
    </location>
</feature>
<dbReference type="InterPro" id="IPR027417">
    <property type="entry name" value="P-loop_NTPase"/>
</dbReference>
<proteinExistence type="predicted"/>
<keyword evidence="2 6" id="KW-0812">Transmembrane</keyword>
<dbReference type="GO" id="GO:0002098">
    <property type="term" value="P:tRNA wobble uridine modification"/>
    <property type="evidence" value="ECO:0007669"/>
    <property type="project" value="TreeGrafter"/>
</dbReference>
<comment type="subcellular location">
    <subcellularLocation>
        <location evidence="1">Membrane</location>
        <topology evidence="1">Multi-pass membrane protein</topology>
    </subcellularLocation>
</comment>
<dbReference type="GO" id="GO:0005829">
    <property type="term" value="C:cytosol"/>
    <property type="evidence" value="ECO:0007669"/>
    <property type="project" value="TreeGrafter"/>
</dbReference>
<accession>A0A6H1U3T7</accession>
<protein>
    <submittedName>
        <fullName evidence="8">DUF697 domain-containing protein</fullName>
    </submittedName>
</protein>
<dbReference type="KEGG" id="oxy:HCG48_25300"/>
<reference evidence="8 9" key="1">
    <citation type="submission" date="2020-04" db="EMBL/GenBank/DDBJ databases">
        <authorList>
            <person name="Basu S."/>
            <person name="Maruthanayagam V."/>
            <person name="Chakraborty S."/>
            <person name="Pramanik A."/>
            <person name="Mukherjee J."/>
            <person name="Brink B."/>
        </authorList>
    </citation>
    <scope>NUCLEOTIDE SEQUENCE [LARGE SCALE GENOMIC DNA]</scope>
    <source>
        <strain evidence="8 9">AP17</strain>
    </source>
</reference>
<dbReference type="InterPro" id="IPR006073">
    <property type="entry name" value="GTP-bd"/>
</dbReference>
<dbReference type="GO" id="GO:0016020">
    <property type="term" value="C:membrane"/>
    <property type="evidence" value="ECO:0007669"/>
    <property type="project" value="UniProtKB-SubCell"/>
</dbReference>